<dbReference type="AlphaFoldDB" id="A0A432YZ20"/>
<evidence type="ECO:0000313" key="3">
    <source>
        <dbReference type="Proteomes" id="UP000288058"/>
    </source>
</evidence>
<sequence>MKKFSNGQAVIEFLISISFLVVIIGSAFNELMISQKNSEKELINARNLIWNSHFDGEFMLKSDDYRLARRLGIIISPIDQIINIDLPMKNLWQTRENYFAMAKLSDGWETKSRDGLSNRPARLVINNVLSGSITNVIQDGLGSLFLSRELRSGSLSFGHIDSDVVPDEALLEECSYDC</sequence>
<evidence type="ECO:0000256" key="1">
    <source>
        <dbReference type="SAM" id="Phobius"/>
    </source>
</evidence>
<name>A0A432YZ20_9GAMM</name>
<dbReference type="Proteomes" id="UP000288058">
    <property type="component" value="Unassembled WGS sequence"/>
</dbReference>
<keyword evidence="3" id="KW-1185">Reference proteome</keyword>
<accession>A0A432YZ20</accession>
<keyword evidence="1" id="KW-1133">Transmembrane helix</keyword>
<reference evidence="3" key="1">
    <citation type="journal article" date="2018" name="Front. Microbiol.">
        <title>Genome-Based Analysis Reveals the Taxonomy and Diversity of the Family Idiomarinaceae.</title>
        <authorList>
            <person name="Liu Y."/>
            <person name="Lai Q."/>
            <person name="Shao Z."/>
        </authorList>
    </citation>
    <scope>NUCLEOTIDE SEQUENCE [LARGE SCALE GENOMIC DNA]</scope>
    <source>
        <strain evidence="3">R22</strain>
    </source>
</reference>
<evidence type="ECO:0000313" key="2">
    <source>
        <dbReference type="EMBL" id="RUO68862.1"/>
    </source>
</evidence>
<keyword evidence="1" id="KW-0812">Transmembrane</keyword>
<proteinExistence type="predicted"/>
<keyword evidence="1" id="KW-0472">Membrane</keyword>
<comment type="caution">
    <text evidence="2">The sequence shown here is derived from an EMBL/GenBank/DDBJ whole genome shotgun (WGS) entry which is preliminary data.</text>
</comment>
<organism evidence="2 3">
    <name type="scientific">Idiomarina ramblicola</name>
    <dbReference type="NCBI Taxonomy" id="263724"/>
    <lineage>
        <taxon>Bacteria</taxon>
        <taxon>Pseudomonadati</taxon>
        <taxon>Pseudomonadota</taxon>
        <taxon>Gammaproteobacteria</taxon>
        <taxon>Alteromonadales</taxon>
        <taxon>Idiomarinaceae</taxon>
        <taxon>Idiomarina</taxon>
    </lineage>
</organism>
<dbReference type="EMBL" id="PIQC01000005">
    <property type="protein sequence ID" value="RUO68862.1"/>
    <property type="molecule type" value="Genomic_DNA"/>
</dbReference>
<gene>
    <name evidence="2" type="ORF">CWI78_08070</name>
</gene>
<dbReference type="OrthoDB" id="6241359at2"/>
<dbReference type="RefSeq" id="WP_126781996.1">
    <property type="nucleotide sequence ID" value="NZ_PIQC01000005.1"/>
</dbReference>
<protein>
    <submittedName>
        <fullName evidence="2">Uncharacterized protein</fullName>
    </submittedName>
</protein>
<feature type="transmembrane region" description="Helical" evidence="1">
    <location>
        <begin position="9"/>
        <end position="28"/>
    </location>
</feature>